<dbReference type="Gene3D" id="3.40.50.1110">
    <property type="entry name" value="SGNH hydrolase"/>
    <property type="match status" value="1"/>
</dbReference>
<name>A0A4V3CG16_9GAMM</name>
<accession>A0A4V3CG16</accession>
<keyword evidence="3" id="KW-0808">Transferase</keyword>
<dbReference type="Proteomes" id="UP000294656">
    <property type="component" value="Unassembled WGS sequence"/>
</dbReference>
<dbReference type="InterPro" id="IPR002656">
    <property type="entry name" value="Acyl_transf_3_dom"/>
</dbReference>
<protein>
    <submittedName>
        <fullName evidence="11">Peptidoglycan/LPS O-acetylase OafA/YrhL</fullName>
    </submittedName>
</protein>
<dbReference type="GO" id="GO:0016747">
    <property type="term" value="F:acyltransferase activity, transferring groups other than amino-acyl groups"/>
    <property type="evidence" value="ECO:0007669"/>
    <property type="project" value="InterPro"/>
</dbReference>
<keyword evidence="6 8" id="KW-0472">Membrane</keyword>
<dbReference type="AlphaFoldDB" id="A0A4V3CG16"/>
<comment type="subcellular location">
    <subcellularLocation>
        <location evidence="1">Cell membrane</location>
        <topology evidence="1">Multi-pass membrane protein</topology>
    </subcellularLocation>
</comment>
<gene>
    <name evidence="11" type="ORF">DFP79_3362</name>
</gene>
<feature type="domain" description="Acyltransferase 3" evidence="9">
    <location>
        <begin position="10"/>
        <end position="335"/>
    </location>
</feature>
<dbReference type="OrthoDB" id="9767863at2"/>
<evidence type="ECO:0000256" key="4">
    <source>
        <dbReference type="ARBA" id="ARBA00022692"/>
    </source>
</evidence>
<feature type="transmembrane region" description="Helical" evidence="8">
    <location>
        <begin position="287"/>
        <end position="312"/>
    </location>
</feature>
<dbReference type="EMBL" id="SNXC01000015">
    <property type="protein sequence ID" value="TDO95992.1"/>
    <property type="molecule type" value="Genomic_DNA"/>
</dbReference>
<feature type="domain" description="SGNH" evidence="10">
    <location>
        <begin position="415"/>
        <end position="625"/>
    </location>
</feature>
<feature type="transmembrane region" description="Helical" evidence="8">
    <location>
        <begin position="169"/>
        <end position="185"/>
    </location>
</feature>
<keyword evidence="4 8" id="KW-0812">Transmembrane</keyword>
<dbReference type="RefSeq" id="WP_133505050.1">
    <property type="nucleotide sequence ID" value="NZ_SNXC01000015.1"/>
</dbReference>
<keyword evidence="7" id="KW-0012">Acyltransferase</keyword>
<feature type="transmembrane region" description="Helical" evidence="8">
    <location>
        <begin position="81"/>
        <end position="100"/>
    </location>
</feature>
<dbReference type="SUPFAM" id="SSF52266">
    <property type="entry name" value="SGNH hydrolase"/>
    <property type="match status" value="1"/>
</dbReference>
<evidence type="ECO:0000256" key="6">
    <source>
        <dbReference type="ARBA" id="ARBA00023136"/>
    </source>
</evidence>
<dbReference type="GO" id="GO:0005886">
    <property type="term" value="C:plasma membrane"/>
    <property type="evidence" value="ECO:0007669"/>
    <property type="project" value="UniProtKB-SubCell"/>
</dbReference>
<dbReference type="Pfam" id="PF01757">
    <property type="entry name" value="Acyl_transf_3"/>
    <property type="match status" value="1"/>
</dbReference>
<keyword evidence="12" id="KW-1185">Reference proteome</keyword>
<feature type="transmembrane region" description="Helical" evidence="8">
    <location>
        <begin position="324"/>
        <end position="343"/>
    </location>
</feature>
<organism evidence="11 12">
    <name type="scientific">Marinomonas balearica</name>
    <dbReference type="NCBI Taxonomy" id="491947"/>
    <lineage>
        <taxon>Bacteria</taxon>
        <taxon>Pseudomonadati</taxon>
        <taxon>Pseudomonadota</taxon>
        <taxon>Gammaproteobacteria</taxon>
        <taxon>Oceanospirillales</taxon>
        <taxon>Oceanospirillaceae</taxon>
        <taxon>Marinomonas</taxon>
    </lineage>
</organism>
<dbReference type="Pfam" id="PF19040">
    <property type="entry name" value="SGNH"/>
    <property type="match status" value="1"/>
</dbReference>
<dbReference type="GO" id="GO:0016788">
    <property type="term" value="F:hydrolase activity, acting on ester bonds"/>
    <property type="evidence" value="ECO:0007669"/>
    <property type="project" value="UniProtKB-ARBA"/>
</dbReference>
<dbReference type="PANTHER" id="PTHR23028:SF53">
    <property type="entry name" value="ACYL_TRANSF_3 DOMAIN-CONTAINING PROTEIN"/>
    <property type="match status" value="1"/>
</dbReference>
<keyword evidence="5 8" id="KW-1133">Transmembrane helix</keyword>
<dbReference type="InterPro" id="IPR043968">
    <property type="entry name" value="SGNH"/>
</dbReference>
<evidence type="ECO:0000256" key="1">
    <source>
        <dbReference type="ARBA" id="ARBA00004651"/>
    </source>
</evidence>
<feature type="transmembrane region" description="Helical" evidence="8">
    <location>
        <begin position="12"/>
        <end position="29"/>
    </location>
</feature>
<dbReference type="InterPro" id="IPR050879">
    <property type="entry name" value="Acyltransferase_3"/>
</dbReference>
<comment type="caution">
    <text evidence="11">The sequence shown here is derived from an EMBL/GenBank/DDBJ whole genome shotgun (WGS) entry which is preliminary data.</text>
</comment>
<evidence type="ECO:0000256" key="8">
    <source>
        <dbReference type="SAM" id="Phobius"/>
    </source>
</evidence>
<reference evidence="11 12" key="1">
    <citation type="submission" date="2019-03" db="EMBL/GenBank/DDBJ databases">
        <title>Genomic Encyclopedia of Type Strains, Phase III (KMG-III): the genomes of soil and plant-associated and newly described type strains.</title>
        <authorList>
            <person name="Whitman W."/>
        </authorList>
    </citation>
    <scope>NUCLEOTIDE SEQUENCE [LARGE SCALE GENOMIC DNA]</scope>
    <source>
        <strain evidence="11 12">CECT 7378</strain>
    </source>
</reference>
<feature type="transmembrane region" description="Helical" evidence="8">
    <location>
        <begin position="260"/>
        <end position="280"/>
    </location>
</feature>
<feature type="transmembrane region" description="Helical" evidence="8">
    <location>
        <begin position="228"/>
        <end position="248"/>
    </location>
</feature>
<feature type="transmembrane region" description="Helical" evidence="8">
    <location>
        <begin position="141"/>
        <end position="162"/>
    </location>
</feature>
<feature type="transmembrane region" description="Helical" evidence="8">
    <location>
        <begin position="41"/>
        <end position="60"/>
    </location>
</feature>
<keyword evidence="2" id="KW-1003">Cell membrane</keyword>
<evidence type="ECO:0000313" key="11">
    <source>
        <dbReference type="EMBL" id="TDO95992.1"/>
    </source>
</evidence>
<evidence type="ECO:0000256" key="7">
    <source>
        <dbReference type="ARBA" id="ARBA00023315"/>
    </source>
</evidence>
<dbReference type="PANTHER" id="PTHR23028">
    <property type="entry name" value="ACETYLTRANSFERASE"/>
    <property type="match status" value="1"/>
</dbReference>
<evidence type="ECO:0000256" key="5">
    <source>
        <dbReference type="ARBA" id="ARBA00022989"/>
    </source>
</evidence>
<feature type="transmembrane region" description="Helical" evidence="8">
    <location>
        <begin position="205"/>
        <end position="223"/>
    </location>
</feature>
<sequence length="638" mass="74137">MKNKIYYRPEVDGLRAVAILFVLIYHAGFSYNGEAILKGGYIGVDVFLVISGYLISSILIREVKDGEFSLLKFYERRFRRIFPALIFVLLTTVVVFYFVLPPKALKEFSLSALSTLFFSANFFFYFEDSYMAEASQLKPLLHMWSLAIEEQYYIFFPFLILLLTNKRKLVFLGSIFLLFFMSLLFSTHMATANSEANFFLLPSRVWEFLVGTVIAFNTSYLIFKKKSYIYDIVSLIGLSLIFSSAIFFDFQTKHPSFYTLFPVLGSALIILFSNNSILFNRFISSKLLVFIGLISYSLYLWHVPVLVFGRYLGYLDNNLNKFTFLFFSFFLSLFTFYFVESVFRSKKNFTMKKLYLIFLPTSFLLFIFLVFFVFTGGANYRYSNIDFDAAKLSSERRDYVKKNKSKVFQDNGLKNIVIVGDSMSEGLFISLKSSDWGKGKFNVQPLPFDDTCFMAWYNFDRFENLVEASPYIYRRCDVNKLNRLKSHSLIENADIIIVSAAWTNFSTSLLPGFIDYLHREYLPDRVILIQRQVFKGKIEDMLIEYASKEVDLSVGEFLYKNRKPDQVVVDRLKKISIEENAEFIDLSGLVCNVSDGCIYKAEDESLYIDHIHWSVKGAELVGEKIIDEDVLLSDYIDR</sequence>
<feature type="transmembrane region" description="Helical" evidence="8">
    <location>
        <begin position="355"/>
        <end position="374"/>
    </location>
</feature>
<evidence type="ECO:0000313" key="12">
    <source>
        <dbReference type="Proteomes" id="UP000294656"/>
    </source>
</evidence>
<dbReference type="InterPro" id="IPR036514">
    <property type="entry name" value="SGNH_hydro_sf"/>
</dbReference>
<evidence type="ECO:0000256" key="2">
    <source>
        <dbReference type="ARBA" id="ARBA00022475"/>
    </source>
</evidence>
<dbReference type="GO" id="GO:0009103">
    <property type="term" value="P:lipopolysaccharide biosynthetic process"/>
    <property type="evidence" value="ECO:0007669"/>
    <property type="project" value="TreeGrafter"/>
</dbReference>
<evidence type="ECO:0000259" key="9">
    <source>
        <dbReference type="Pfam" id="PF01757"/>
    </source>
</evidence>
<evidence type="ECO:0000256" key="3">
    <source>
        <dbReference type="ARBA" id="ARBA00022679"/>
    </source>
</evidence>
<proteinExistence type="predicted"/>
<evidence type="ECO:0000259" key="10">
    <source>
        <dbReference type="Pfam" id="PF19040"/>
    </source>
</evidence>